<keyword evidence="4" id="KW-1185">Reference proteome</keyword>
<name>A0A2U2HEK7_9BURK</name>
<keyword evidence="1" id="KW-1133">Transmembrane helix</keyword>
<dbReference type="Pfam" id="PF13785">
    <property type="entry name" value="DUF4178"/>
    <property type="match status" value="2"/>
</dbReference>
<evidence type="ECO:0000313" key="3">
    <source>
        <dbReference type="EMBL" id="PWF42069.1"/>
    </source>
</evidence>
<feature type="domain" description="DUF4178" evidence="2">
    <location>
        <begin position="58"/>
        <end position="193"/>
    </location>
</feature>
<dbReference type="Proteomes" id="UP000241421">
    <property type="component" value="Unassembled WGS sequence"/>
</dbReference>
<feature type="transmembrane region" description="Helical" evidence="1">
    <location>
        <begin position="441"/>
        <end position="473"/>
    </location>
</feature>
<evidence type="ECO:0000259" key="2">
    <source>
        <dbReference type="Pfam" id="PF13785"/>
    </source>
</evidence>
<gene>
    <name evidence="3" type="ORF">C7C56_023460</name>
</gene>
<dbReference type="InterPro" id="IPR025235">
    <property type="entry name" value="DUF4178"/>
</dbReference>
<feature type="domain" description="DUF4178" evidence="2">
    <location>
        <begin position="276"/>
        <end position="408"/>
    </location>
</feature>
<evidence type="ECO:0000256" key="1">
    <source>
        <dbReference type="SAM" id="Phobius"/>
    </source>
</evidence>
<comment type="caution">
    <text evidence="3">The sequence shown here is derived from an EMBL/GenBank/DDBJ whole genome shotgun (WGS) entry which is preliminary data.</text>
</comment>
<accession>A0A2U2HEK7</accession>
<keyword evidence="1" id="KW-0472">Membrane</keyword>
<proteinExistence type="predicted"/>
<dbReference type="EMBL" id="PXWF02000303">
    <property type="protein sequence ID" value="PWF42069.1"/>
    <property type="molecule type" value="Genomic_DNA"/>
</dbReference>
<protein>
    <submittedName>
        <fullName evidence="3">DUF4178 domain-containing protein</fullName>
    </submittedName>
</protein>
<dbReference type="OrthoDB" id="228033at2"/>
<keyword evidence="1" id="KW-0812">Transmembrane</keyword>
<sequence length="489" mass="52897">MQTVSCPGCGAPVTFKSHASVMAVCEFCQAAVIKDAAAVGDLGKMSSVLEDYSPIQINTAGVFEGRPFTVVGRIQLRYAHGMWNEWFLLFNDAGNGWLGDASGQYMVTTESDVDGSVVPFGQIAPAQHYTFSGLRYTVADHRVADCIGGQGELPFRVGQGWQSRTVDLRAGGAFLTLDYSDAELPTAYRGKAVKLEQLQCQLLRDDEQIKASAGRYRGRLDVLDCPSCGGAIKYLPGLATQLVCPACQARLDASGPEATVLAAGERVEGERTTLALGAVGKIGGSDYTIMGVMRRLDDEDSAWTEYLLHNPAAGFKWLVETDEGWSFAEVLDTWPEWNATGGERATLDQASYTKLYDYEARVEFVAGAFNWRVAAGDAVQVYEFERGSTSLAAELSDTELTWTRSTKVAFDQLAAWFGNGTPGAPAQPAKPASAASTSIKFFVWLLLLNAIPLMFNFGRTAIYLLLGGLAIWLPYELGRIKKKDGANDG</sequence>
<evidence type="ECO:0000313" key="4">
    <source>
        <dbReference type="Proteomes" id="UP000241421"/>
    </source>
</evidence>
<reference evidence="3 4" key="1">
    <citation type="submission" date="2018-04" db="EMBL/GenBank/DDBJ databases">
        <title>Massilia violaceinigra sp. nov., a novel purple-pigmented bacterium isolated from Tianshan glacier, Xinjiang, China.</title>
        <authorList>
            <person name="Wang H."/>
        </authorList>
    </citation>
    <scope>NUCLEOTIDE SEQUENCE [LARGE SCALE GENOMIC DNA]</scope>
    <source>
        <strain evidence="3 4">B448-2</strain>
    </source>
</reference>
<dbReference type="AlphaFoldDB" id="A0A2U2HEK7"/>
<dbReference type="RefSeq" id="WP_106759775.1">
    <property type="nucleotide sequence ID" value="NZ_PXWF02000303.1"/>
</dbReference>
<organism evidence="3 4">
    <name type="scientific">Massilia glaciei</name>
    <dbReference type="NCBI Taxonomy" id="1524097"/>
    <lineage>
        <taxon>Bacteria</taxon>
        <taxon>Pseudomonadati</taxon>
        <taxon>Pseudomonadota</taxon>
        <taxon>Betaproteobacteria</taxon>
        <taxon>Burkholderiales</taxon>
        <taxon>Oxalobacteraceae</taxon>
        <taxon>Telluria group</taxon>
        <taxon>Massilia</taxon>
    </lineage>
</organism>